<protein>
    <submittedName>
        <fullName evidence="2">Uncharacterized protein</fullName>
    </submittedName>
</protein>
<accession>U4LPD3</accession>
<dbReference type="Proteomes" id="UP000018144">
    <property type="component" value="Unassembled WGS sequence"/>
</dbReference>
<feature type="chain" id="PRO_5004651539" evidence="1">
    <location>
        <begin position="20"/>
        <end position="111"/>
    </location>
</feature>
<sequence>MKFATLLLIAGALMATAMPTDVEGNALMSRRADLNLAVESSSSIISTSDRQGDSADEKAITILRRNHGDKCFWSKCGRGCQNKEFYGAFKKQCGFLNFQETWFCCPNAHKN</sequence>
<feature type="signal peptide" evidence="1">
    <location>
        <begin position="1"/>
        <end position="19"/>
    </location>
</feature>
<keyword evidence="3" id="KW-1185">Reference proteome</keyword>
<reference evidence="2 3" key="1">
    <citation type="journal article" date="2013" name="PLoS Genet.">
        <title>The genome and development-dependent transcriptomes of Pyronema confluens: a window into fungal evolution.</title>
        <authorList>
            <person name="Traeger S."/>
            <person name="Altegoer F."/>
            <person name="Freitag M."/>
            <person name="Gabaldon T."/>
            <person name="Kempken F."/>
            <person name="Kumar A."/>
            <person name="Marcet-Houben M."/>
            <person name="Poggeler S."/>
            <person name="Stajich J.E."/>
            <person name="Nowrousian M."/>
        </authorList>
    </citation>
    <scope>NUCLEOTIDE SEQUENCE [LARGE SCALE GENOMIC DNA]</scope>
    <source>
        <strain evidence="3">CBS 100304</strain>
        <tissue evidence="2">Vegetative mycelium</tissue>
    </source>
</reference>
<keyword evidence="1" id="KW-0732">Signal</keyword>
<dbReference type="AlphaFoldDB" id="U4LPD3"/>
<evidence type="ECO:0000256" key="1">
    <source>
        <dbReference type="SAM" id="SignalP"/>
    </source>
</evidence>
<organism evidence="2 3">
    <name type="scientific">Pyronema omphalodes (strain CBS 100304)</name>
    <name type="common">Pyronema confluens</name>
    <dbReference type="NCBI Taxonomy" id="1076935"/>
    <lineage>
        <taxon>Eukaryota</taxon>
        <taxon>Fungi</taxon>
        <taxon>Dikarya</taxon>
        <taxon>Ascomycota</taxon>
        <taxon>Pezizomycotina</taxon>
        <taxon>Pezizomycetes</taxon>
        <taxon>Pezizales</taxon>
        <taxon>Pyronemataceae</taxon>
        <taxon>Pyronema</taxon>
    </lineage>
</organism>
<dbReference type="EMBL" id="HF936082">
    <property type="protein sequence ID" value="CCX33437.1"/>
    <property type="molecule type" value="Genomic_DNA"/>
</dbReference>
<evidence type="ECO:0000313" key="3">
    <source>
        <dbReference type="Proteomes" id="UP000018144"/>
    </source>
</evidence>
<gene>
    <name evidence="2" type="ORF">PCON_01147</name>
</gene>
<name>U4LPD3_PYROM</name>
<proteinExistence type="predicted"/>
<evidence type="ECO:0000313" key="2">
    <source>
        <dbReference type="EMBL" id="CCX33437.1"/>
    </source>
</evidence>